<dbReference type="InterPro" id="IPR020843">
    <property type="entry name" value="ER"/>
</dbReference>
<dbReference type="InterPro" id="IPR013149">
    <property type="entry name" value="ADH-like_C"/>
</dbReference>
<protein>
    <submittedName>
        <fullName evidence="4">Chaperonin 10-like protein</fullName>
    </submittedName>
</protein>
<dbReference type="SMART" id="SM00829">
    <property type="entry name" value="PKS_ER"/>
    <property type="match status" value="1"/>
</dbReference>
<name>A0AAJ0HL42_9PEZI</name>
<reference evidence="4" key="2">
    <citation type="submission" date="2023-06" db="EMBL/GenBank/DDBJ databases">
        <authorList>
            <consortium name="Lawrence Berkeley National Laboratory"/>
            <person name="Haridas S."/>
            <person name="Hensen N."/>
            <person name="Bonometti L."/>
            <person name="Westerberg I."/>
            <person name="Brannstrom I.O."/>
            <person name="Guillou S."/>
            <person name="Cros-Aarteil S."/>
            <person name="Calhoun S."/>
            <person name="Kuo A."/>
            <person name="Mondo S."/>
            <person name="Pangilinan J."/>
            <person name="Riley R."/>
            <person name="Labutti K."/>
            <person name="Andreopoulos B."/>
            <person name="Lipzen A."/>
            <person name="Chen C."/>
            <person name="Yanf M."/>
            <person name="Daum C."/>
            <person name="Ng V."/>
            <person name="Clum A."/>
            <person name="Steindorff A."/>
            <person name="Ohm R."/>
            <person name="Martin F."/>
            <person name="Silar P."/>
            <person name="Natvig D."/>
            <person name="Lalanne C."/>
            <person name="Gautier V."/>
            <person name="Ament-Velasquez S.L."/>
            <person name="Kruys A."/>
            <person name="Hutchinson M.I."/>
            <person name="Powell A.J."/>
            <person name="Barry K."/>
            <person name="Miller A.N."/>
            <person name="Grigoriev I.V."/>
            <person name="Debuchy R."/>
            <person name="Gladieux P."/>
            <person name="Thoren M.H."/>
            <person name="Johannesson H."/>
        </authorList>
    </citation>
    <scope>NUCLEOTIDE SEQUENCE</scope>
    <source>
        <strain evidence="4">CBS 955.72</strain>
    </source>
</reference>
<evidence type="ECO:0000313" key="4">
    <source>
        <dbReference type="EMBL" id="KAK3356754.1"/>
    </source>
</evidence>
<evidence type="ECO:0000256" key="1">
    <source>
        <dbReference type="ARBA" id="ARBA00008072"/>
    </source>
</evidence>
<evidence type="ECO:0000256" key="2">
    <source>
        <dbReference type="ARBA" id="ARBA00023002"/>
    </source>
</evidence>
<organism evidence="4 5">
    <name type="scientific">Lasiosphaeria hispida</name>
    <dbReference type="NCBI Taxonomy" id="260671"/>
    <lineage>
        <taxon>Eukaryota</taxon>
        <taxon>Fungi</taxon>
        <taxon>Dikarya</taxon>
        <taxon>Ascomycota</taxon>
        <taxon>Pezizomycotina</taxon>
        <taxon>Sordariomycetes</taxon>
        <taxon>Sordariomycetidae</taxon>
        <taxon>Sordariales</taxon>
        <taxon>Lasiosphaeriaceae</taxon>
        <taxon>Lasiosphaeria</taxon>
    </lineage>
</organism>
<keyword evidence="2" id="KW-0560">Oxidoreductase</keyword>
<dbReference type="GO" id="GO:0016651">
    <property type="term" value="F:oxidoreductase activity, acting on NAD(P)H"/>
    <property type="evidence" value="ECO:0007669"/>
    <property type="project" value="InterPro"/>
</dbReference>
<dbReference type="CDD" id="cd08249">
    <property type="entry name" value="enoyl_reductase_like"/>
    <property type="match status" value="1"/>
</dbReference>
<dbReference type="Proteomes" id="UP001275084">
    <property type="component" value="Unassembled WGS sequence"/>
</dbReference>
<dbReference type="SUPFAM" id="SSF50129">
    <property type="entry name" value="GroES-like"/>
    <property type="match status" value="1"/>
</dbReference>
<dbReference type="Gene3D" id="3.90.180.10">
    <property type="entry name" value="Medium-chain alcohol dehydrogenases, catalytic domain"/>
    <property type="match status" value="1"/>
</dbReference>
<sequence length="350" mass="36853">MSDQTNLAAVLASPKTDFLVQERPIPSPGPGELLIRNHAVGLNPIDWLRQAMDFLISSYPAILGIDLSGVVAKVGPSVPNFQPGDRIIGFAHGLVSHNLANSAFQTHVLIKANAAVALPPSMTFAQGATLPTAVGTATMSLIDVFHIPLPGWSLPPPPPTTPTALLVWGGASAGVGSMTIQLARMAGLTVFATASGHHHARLRSLGAAHVVDYHSPTAVGELVAAAERAGMRIGLAVDAISLGTTLPAVIEVLRRSAGAGEKRISHTRPWPEEVTRPEDVEVRMVKGDDLWNRREDVCAWLYGEALPKWLAQDSLVLSPYRVVGQGVAGIQGGLQVLSKGVSGEKLVVEI</sequence>
<gene>
    <name evidence="4" type="ORF">B0T25DRAFT_621814</name>
</gene>
<proteinExistence type="inferred from homology"/>
<dbReference type="PANTHER" id="PTHR45348:SF2">
    <property type="entry name" value="ZINC-TYPE ALCOHOL DEHYDROGENASE-LIKE PROTEIN C2E1P3.01"/>
    <property type="match status" value="1"/>
</dbReference>
<dbReference type="Gene3D" id="3.40.50.720">
    <property type="entry name" value="NAD(P)-binding Rossmann-like Domain"/>
    <property type="match status" value="1"/>
</dbReference>
<dbReference type="InterPro" id="IPR011032">
    <property type="entry name" value="GroES-like_sf"/>
</dbReference>
<dbReference type="Pfam" id="PF08240">
    <property type="entry name" value="ADH_N"/>
    <property type="match status" value="1"/>
</dbReference>
<keyword evidence="5" id="KW-1185">Reference proteome</keyword>
<feature type="domain" description="Enoyl reductase (ER)" evidence="3">
    <location>
        <begin position="9"/>
        <end position="348"/>
    </location>
</feature>
<dbReference type="PANTHER" id="PTHR45348">
    <property type="entry name" value="HYPOTHETICAL OXIDOREDUCTASE (EUROFUNG)"/>
    <property type="match status" value="1"/>
</dbReference>
<dbReference type="AlphaFoldDB" id="A0AAJ0HL42"/>
<evidence type="ECO:0000313" key="5">
    <source>
        <dbReference type="Proteomes" id="UP001275084"/>
    </source>
</evidence>
<reference evidence="4" key="1">
    <citation type="journal article" date="2023" name="Mol. Phylogenet. Evol.">
        <title>Genome-scale phylogeny and comparative genomics of the fungal order Sordariales.</title>
        <authorList>
            <person name="Hensen N."/>
            <person name="Bonometti L."/>
            <person name="Westerberg I."/>
            <person name="Brannstrom I.O."/>
            <person name="Guillou S."/>
            <person name="Cros-Aarteil S."/>
            <person name="Calhoun S."/>
            <person name="Haridas S."/>
            <person name="Kuo A."/>
            <person name="Mondo S."/>
            <person name="Pangilinan J."/>
            <person name="Riley R."/>
            <person name="LaButti K."/>
            <person name="Andreopoulos B."/>
            <person name="Lipzen A."/>
            <person name="Chen C."/>
            <person name="Yan M."/>
            <person name="Daum C."/>
            <person name="Ng V."/>
            <person name="Clum A."/>
            <person name="Steindorff A."/>
            <person name="Ohm R.A."/>
            <person name="Martin F."/>
            <person name="Silar P."/>
            <person name="Natvig D.O."/>
            <person name="Lalanne C."/>
            <person name="Gautier V."/>
            <person name="Ament-Velasquez S.L."/>
            <person name="Kruys A."/>
            <person name="Hutchinson M.I."/>
            <person name="Powell A.J."/>
            <person name="Barry K."/>
            <person name="Miller A.N."/>
            <person name="Grigoriev I.V."/>
            <person name="Debuchy R."/>
            <person name="Gladieux P."/>
            <person name="Hiltunen Thoren M."/>
            <person name="Johannesson H."/>
        </authorList>
    </citation>
    <scope>NUCLEOTIDE SEQUENCE</scope>
    <source>
        <strain evidence="4">CBS 955.72</strain>
    </source>
</reference>
<dbReference type="InterPro" id="IPR036291">
    <property type="entry name" value="NAD(P)-bd_dom_sf"/>
</dbReference>
<accession>A0AAJ0HL42</accession>
<dbReference type="SUPFAM" id="SSF51735">
    <property type="entry name" value="NAD(P)-binding Rossmann-fold domains"/>
    <property type="match status" value="1"/>
</dbReference>
<comment type="similarity">
    <text evidence="1">Belongs to the zinc-containing alcohol dehydrogenase family.</text>
</comment>
<evidence type="ECO:0000259" key="3">
    <source>
        <dbReference type="SMART" id="SM00829"/>
    </source>
</evidence>
<dbReference type="EMBL" id="JAUIQD010000003">
    <property type="protein sequence ID" value="KAK3356754.1"/>
    <property type="molecule type" value="Genomic_DNA"/>
</dbReference>
<comment type="caution">
    <text evidence="4">The sequence shown here is derived from an EMBL/GenBank/DDBJ whole genome shotgun (WGS) entry which is preliminary data.</text>
</comment>
<dbReference type="InterPro" id="IPR013154">
    <property type="entry name" value="ADH-like_N"/>
</dbReference>
<dbReference type="Pfam" id="PF00107">
    <property type="entry name" value="ADH_zinc_N"/>
    <property type="match status" value="1"/>
</dbReference>
<dbReference type="InterPro" id="IPR047122">
    <property type="entry name" value="Trans-enoyl_RdTase-like"/>
</dbReference>